<evidence type="ECO:0000256" key="8">
    <source>
        <dbReference type="PIRSR" id="PIRSR611782-2"/>
    </source>
</evidence>
<feature type="domain" description="PDZ" evidence="9">
    <location>
        <begin position="386"/>
        <end position="481"/>
    </location>
</feature>
<keyword evidence="3" id="KW-0732">Signal</keyword>
<accession>A0A0F3GQV4</accession>
<protein>
    <submittedName>
        <fullName evidence="10">Serine protease MucD</fullName>
    </submittedName>
</protein>
<dbReference type="InterPro" id="IPR009003">
    <property type="entry name" value="Peptidase_S1_PA"/>
</dbReference>
<gene>
    <name evidence="10" type="ORF">MBAV_004730</name>
</gene>
<keyword evidence="5" id="KW-0378">Hydrolase</keyword>
<dbReference type="AlphaFoldDB" id="A0A0F3GQV4"/>
<dbReference type="SMART" id="SM00228">
    <property type="entry name" value="PDZ"/>
    <property type="match status" value="2"/>
</dbReference>
<evidence type="ECO:0000259" key="9">
    <source>
        <dbReference type="PROSITE" id="PS50106"/>
    </source>
</evidence>
<dbReference type="EMBL" id="LACI01002053">
    <property type="protein sequence ID" value="KJU83078.1"/>
    <property type="molecule type" value="Genomic_DNA"/>
</dbReference>
<dbReference type="SUPFAM" id="SSF50156">
    <property type="entry name" value="PDZ domain-like"/>
    <property type="match status" value="2"/>
</dbReference>
<dbReference type="PANTHER" id="PTHR22939:SF129">
    <property type="entry name" value="SERINE PROTEASE HTRA2, MITOCHONDRIAL"/>
    <property type="match status" value="1"/>
</dbReference>
<comment type="similarity">
    <text evidence="1">Belongs to the peptidase S1C family.</text>
</comment>
<feature type="binding site" evidence="8">
    <location>
        <begin position="232"/>
        <end position="234"/>
    </location>
    <ligand>
        <name>substrate</name>
    </ligand>
</feature>
<feature type="binding site" evidence="8">
    <location>
        <position position="130"/>
    </location>
    <ligand>
        <name>substrate</name>
    </ligand>
</feature>
<organism evidence="10 11">
    <name type="scientific">Candidatus Magnetobacterium bavaricum</name>
    <dbReference type="NCBI Taxonomy" id="29290"/>
    <lineage>
        <taxon>Bacteria</taxon>
        <taxon>Pseudomonadati</taxon>
        <taxon>Nitrospirota</taxon>
        <taxon>Thermodesulfovibrionia</taxon>
        <taxon>Thermodesulfovibrionales</taxon>
        <taxon>Candidatus Magnetobacteriaceae</taxon>
        <taxon>Candidatus Magnetobacterium</taxon>
    </lineage>
</organism>
<dbReference type="InterPro" id="IPR001478">
    <property type="entry name" value="PDZ"/>
</dbReference>
<comment type="caution">
    <text evidence="10">The sequence shown here is derived from an EMBL/GenBank/DDBJ whole genome shotgun (WGS) entry which is preliminary data.</text>
</comment>
<dbReference type="GO" id="GO:0006508">
    <property type="term" value="P:proteolysis"/>
    <property type="evidence" value="ECO:0007669"/>
    <property type="project" value="UniProtKB-KW"/>
</dbReference>
<dbReference type="CDD" id="cd10839">
    <property type="entry name" value="cpPDZ1_DegP-like"/>
    <property type="match status" value="1"/>
</dbReference>
<evidence type="ECO:0000256" key="6">
    <source>
        <dbReference type="ARBA" id="ARBA00022825"/>
    </source>
</evidence>
<evidence type="ECO:0000256" key="2">
    <source>
        <dbReference type="ARBA" id="ARBA00022670"/>
    </source>
</evidence>
<dbReference type="InterPro" id="IPR011782">
    <property type="entry name" value="Pept_S1C_Do"/>
</dbReference>
<name>A0A0F3GQV4_9BACT</name>
<dbReference type="PRINTS" id="PR00834">
    <property type="entry name" value="PROTEASES2C"/>
</dbReference>
<evidence type="ECO:0000256" key="1">
    <source>
        <dbReference type="ARBA" id="ARBA00010541"/>
    </source>
</evidence>
<evidence type="ECO:0000313" key="11">
    <source>
        <dbReference type="Proteomes" id="UP000033423"/>
    </source>
</evidence>
<keyword evidence="2 10" id="KW-0645">Protease</keyword>
<dbReference type="Pfam" id="PF13365">
    <property type="entry name" value="Trypsin_2"/>
    <property type="match status" value="1"/>
</dbReference>
<feature type="binding site" evidence="8">
    <location>
        <position position="160"/>
    </location>
    <ligand>
        <name>substrate</name>
    </ligand>
</feature>
<proteinExistence type="inferred from homology"/>
<reference evidence="10 11" key="1">
    <citation type="submission" date="2015-02" db="EMBL/GenBank/DDBJ databases">
        <title>Single-cell genomics of uncultivated deep-branching MTB reveals a conserved set of magnetosome genes.</title>
        <authorList>
            <person name="Kolinko S."/>
            <person name="Richter M."/>
            <person name="Glockner F.O."/>
            <person name="Brachmann A."/>
            <person name="Schuler D."/>
        </authorList>
    </citation>
    <scope>NUCLEOTIDE SEQUENCE [LARGE SCALE GENOMIC DNA]</scope>
    <source>
        <strain evidence="10">TM-1</strain>
    </source>
</reference>
<dbReference type="PANTHER" id="PTHR22939">
    <property type="entry name" value="SERINE PROTEASE FAMILY S1C HTRA-RELATED"/>
    <property type="match status" value="1"/>
</dbReference>
<sequence>MVFKRKVAFAASLIAVGLVIGLILASNLNIQNQSVAQSKEVASHSKAILEQFSNALAEVTEVARPAVVNISTMKTVDMKDNPMGRFFEDPFFRRFFGDENPFHSPKKHESKALGSGVIVRDDGYILTNSHVVKDVDEIKVIMHNKTEYKGKVIGTDSKSDLAVIKIDAKDLPTIKFGDSSKLKPGEIIIAIGNPFGLNQTVTMGIVSAVGRSDVGIADYEDFIQIDAAINPGNSGGALVSINGELVGINTAIFSTSGGYQGIGFAIPTNMAKTVMDSLMKKGKVVRGWLGVNIQPLTPELSKSFGITEKTGVLIADTVDGGPADKAGIKRGDVIVMFNGKESTSTRQLRNMVSTIDPGTMVDVKVIRESKELVLSVKVGELPDDKAAALMPSAQESETKMRGIGVQNLTPTMRERFNVPAKVSGVIVTGVEEDGPAASVLRPGDIIGEVNKKRISNVTDYEAAISNIKKDDDVLVLVYRSGSFIYVTISSKK</sequence>
<dbReference type="PATRIC" id="fig|29290.4.peg.6267"/>
<dbReference type="InterPro" id="IPR036034">
    <property type="entry name" value="PDZ_sf"/>
</dbReference>
<dbReference type="NCBIfam" id="TIGR02037">
    <property type="entry name" value="degP_htrA_DO"/>
    <property type="match status" value="1"/>
</dbReference>
<evidence type="ECO:0000256" key="4">
    <source>
        <dbReference type="ARBA" id="ARBA00022737"/>
    </source>
</evidence>
<keyword evidence="11" id="KW-1185">Reference proteome</keyword>
<dbReference type="GO" id="GO:0004252">
    <property type="term" value="F:serine-type endopeptidase activity"/>
    <property type="evidence" value="ECO:0007669"/>
    <property type="project" value="InterPro"/>
</dbReference>
<evidence type="ECO:0000256" key="3">
    <source>
        <dbReference type="ARBA" id="ARBA00022729"/>
    </source>
</evidence>
<dbReference type="Proteomes" id="UP000033423">
    <property type="component" value="Unassembled WGS sequence"/>
</dbReference>
<feature type="active site" description="Charge relay system" evidence="7">
    <location>
        <position position="160"/>
    </location>
</feature>
<dbReference type="InterPro" id="IPR001940">
    <property type="entry name" value="Peptidase_S1C"/>
</dbReference>
<evidence type="ECO:0000256" key="7">
    <source>
        <dbReference type="PIRSR" id="PIRSR611782-1"/>
    </source>
</evidence>
<dbReference type="Gene3D" id="2.30.42.10">
    <property type="match status" value="2"/>
</dbReference>
<dbReference type="Gene3D" id="2.40.10.120">
    <property type="match status" value="1"/>
</dbReference>
<feature type="domain" description="PDZ" evidence="9">
    <location>
        <begin position="278"/>
        <end position="351"/>
    </location>
</feature>
<evidence type="ECO:0000313" key="10">
    <source>
        <dbReference type="EMBL" id="KJU83078.1"/>
    </source>
</evidence>
<keyword evidence="4" id="KW-0677">Repeat</keyword>
<dbReference type="Pfam" id="PF13180">
    <property type="entry name" value="PDZ_2"/>
    <property type="match status" value="2"/>
</dbReference>
<evidence type="ECO:0000256" key="5">
    <source>
        <dbReference type="ARBA" id="ARBA00022801"/>
    </source>
</evidence>
<feature type="active site" description="Charge relay system" evidence="7">
    <location>
        <position position="130"/>
    </location>
</feature>
<keyword evidence="6" id="KW-0720">Serine protease</keyword>
<dbReference type="SUPFAM" id="SSF50494">
    <property type="entry name" value="Trypsin-like serine proteases"/>
    <property type="match status" value="1"/>
</dbReference>
<feature type="active site" description="Charge relay system" evidence="7">
    <location>
        <position position="234"/>
    </location>
</feature>
<dbReference type="FunFam" id="2.40.10.10:FF:000001">
    <property type="entry name" value="Periplasmic serine protease DegS"/>
    <property type="match status" value="1"/>
</dbReference>
<dbReference type="PROSITE" id="PS50106">
    <property type="entry name" value="PDZ"/>
    <property type="match status" value="2"/>
</dbReference>